<dbReference type="AlphaFoldDB" id="A0A0F9HCG3"/>
<feature type="domain" description="Hint" evidence="7">
    <location>
        <begin position="303"/>
        <end position="392"/>
    </location>
</feature>
<keyword evidence="3" id="KW-0068">Autocatalytic cleavage</keyword>
<proteinExistence type="predicted"/>
<evidence type="ECO:0000256" key="4">
    <source>
        <dbReference type="ARBA" id="ARBA00023000"/>
    </source>
</evidence>
<feature type="non-terminal residue" evidence="8">
    <location>
        <position position="883"/>
    </location>
</feature>
<dbReference type="Pfam" id="PF14528">
    <property type="entry name" value="LAGLIDADG_3"/>
    <property type="match status" value="1"/>
</dbReference>
<dbReference type="GO" id="GO:0031419">
    <property type="term" value="F:cobalamin binding"/>
    <property type="evidence" value="ECO:0007669"/>
    <property type="project" value="UniProtKB-KW"/>
</dbReference>
<dbReference type="Gene3D" id="2.170.16.10">
    <property type="entry name" value="Hedgehog/Intein (Hint) domain"/>
    <property type="match status" value="1"/>
</dbReference>
<comment type="cofactor">
    <cofactor evidence="1">
        <name>adenosylcob(III)alamin</name>
        <dbReference type="ChEBI" id="CHEBI:18408"/>
    </cofactor>
</comment>
<keyword evidence="6" id="KW-0170">Cobalt</keyword>
<dbReference type="SUPFAM" id="SSF55608">
    <property type="entry name" value="Homing endonucleases"/>
    <property type="match status" value="1"/>
</dbReference>
<dbReference type="EMBL" id="LAZR01015469">
    <property type="protein sequence ID" value="KKM12232.1"/>
    <property type="molecule type" value="Genomic_DNA"/>
</dbReference>
<evidence type="ECO:0000256" key="2">
    <source>
        <dbReference type="ARBA" id="ARBA00022628"/>
    </source>
</evidence>
<dbReference type="InterPro" id="IPR036844">
    <property type="entry name" value="Hint_dom_sf"/>
</dbReference>
<dbReference type="SUPFAM" id="SSF51294">
    <property type="entry name" value="Hedgehog/intein (Hint) domain"/>
    <property type="match status" value="1"/>
</dbReference>
<keyword evidence="2" id="KW-0846">Cobalamin</keyword>
<dbReference type="PANTHER" id="PTHR43371">
    <property type="entry name" value="VITAMIN B12-DEPENDENT RIBONUCLEOTIDE REDUCTASE"/>
    <property type="match status" value="1"/>
</dbReference>
<name>A0A0F9HCG3_9ZZZZ</name>
<evidence type="ECO:0000256" key="5">
    <source>
        <dbReference type="ARBA" id="ARBA00023002"/>
    </source>
</evidence>
<evidence type="ECO:0000256" key="1">
    <source>
        <dbReference type="ARBA" id="ARBA00001922"/>
    </source>
</evidence>
<protein>
    <recommendedName>
        <fullName evidence="7">Hint domain-containing protein</fullName>
    </recommendedName>
</protein>
<dbReference type="GO" id="GO:0016539">
    <property type="term" value="P:intein-mediated protein splicing"/>
    <property type="evidence" value="ECO:0007669"/>
    <property type="project" value="InterPro"/>
</dbReference>
<gene>
    <name evidence="8" type="ORF">LCGC14_1720280</name>
</gene>
<dbReference type="GO" id="GO:0004519">
    <property type="term" value="F:endonuclease activity"/>
    <property type="evidence" value="ECO:0007669"/>
    <property type="project" value="InterPro"/>
</dbReference>
<reference evidence="8" key="1">
    <citation type="journal article" date="2015" name="Nature">
        <title>Complex archaea that bridge the gap between prokaryotes and eukaryotes.</title>
        <authorList>
            <person name="Spang A."/>
            <person name="Saw J.H."/>
            <person name="Jorgensen S.L."/>
            <person name="Zaremba-Niedzwiedzka K."/>
            <person name="Martijn J."/>
            <person name="Lind A.E."/>
            <person name="van Eijk R."/>
            <person name="Schleper C."/>
            <person name="Guy L."/>
            <person name="Ettema T.J."/>
        </authorList>
    </citation>
    <scope>NUCLEOTIDE SEQUENCE</scope>
</reference>
<sequence length="883" mass="97964">MESTRTATGNRFSIDPAHEGIDIYDTTNELTTDIWKDKYRYGTEEHPFDSSRRVVEGVYAKDPDKDAKRDALEAMQKGLWVPAGRIQAGAGTPNVVTLLNCYMSQDIHDSMSGIADALKDAMLTMQQGGGIGFNFSSIRPAGAFLRRTDAVASGPLPFMDMWDSMCATIMSAGSRRGAMMAVIDCEHPDLVEFIQAKHKKGRLTNFNISVLITDAFLAAVEADEEWFLGFNVPRADGRHQFVVEREDRDGYEQWYAYSKWQARDLWNLILENTYEWSEPGVIFIDRVNRRNNLAYCETITGTNPCVSAETLILTRQGHQPIGGLVGKAVEIWNGEGWSEVTPYSTGVNEVMLIALSNGWTIACTPSHKWVLSEGVIAETQELTVGNKLAYAEMPIVCEGAVPDIDAYSQGFYCGDGTRNATESNLYKHEEGIRNRLKGTIYNRNCKKQPGYRWVHGKMLPKNSVPINSHINYCIDWLAGYLDADGCVVDKGGTCVIEASAKDRAFLQTVGLMLNRLGVNYRMWERKDGGLKRGSNGMKYMCEPTAGLMISMTGAHQLVELGLHCERLDLSFFNRMPQGKAHVGHRVIAITRGNEPEETFCFTEPQRGMGVFNGILTKNCGEQPLPPNGCCNLGAVNLARMVKQPFTDMAEFDYELLHDIAALGVRFLDNVIDVTLYPLEAQAKEEYAKRRIGIGITGLANALAQLQLPYGSGDAVRATELIMSTLSDAVYLASSGLAEERGPFPLWDADRWGANSPIVQNLTSDIKGRVMKFGVRNGVMLTIAPTGTTSLYAGNVSAGLEPVYLHKMQRNVRQPDNTYKPYTAYDYGYLLYCQVKRVVPDRVSGLPEYMVTHEDLTVGEHIDMQAVCQDHIDASVSKTINCPQ</sequence>
<dbReference type="Gene3D" id="3.20.70.20">
    <property type="match status" value="2"/>
</dbReference>
<evidence type="ECO:0000256" key="3">
    <source>
        <dbReference type="ARBA" id="ARBA00022813"/>
    </source>
</evidence>
<accession>A0A0F9HCG3</accession>
<dbReference type="Pfam" id="PF02867">
    <property type="entry name" value="Ribonuc_red_lgC"/>
    <property type="match status" value="1"/>
</dbReference>
<dbReference type="InterPro" id="IPR000788">
    <property type="entry name" value="RNR_lg_C"/>
</dbReference>
<dbReference type="Gene3D" id="3.10.28.10">
    <property type="entry name" value="Homing endonucleases"/>
    <property type="match status" value="1"/>
</dbReference>
<keyword evidence="5" id="KW-0560">Oxidoreductase</keyword>
<dbReference type="InterPro" id="IPR027434">
    <property type="entry name" value="Homing_endonucl"/>
</dbReference>
<dbReference type="InterPro" id="IPR006141">
    <property type="entry name" value="Intein_N"/>
</dbReference>
<dbReference type="InterPro" id="IPR004860">
    <property type="entry name" value="LAGLIDADG_dom"/>
</dbReference>
<dbReference type="SMART" id="SM00306">
    <property type="entry name" value="HintN"/>
    <property type="match status" value="1"/>
</dbReference>
<dbReference type="InterPro" id="IPR050862">
    <property type="entry name" value="RdRp_reductase_class-2"/>
</dbReference>
<dbReference type="InterPro" id="IPR003587">
    <property type="entry name" value="Hint_dom_N"/>
</dbReference>
<keyword evidence="4" id="KW-0651">Protein splicing</keyword>
<dbReference type="PANTHER" id="PTHR43371:SF1">
    <property type="entry name" value="RIBONUCLEOSIDE-DIPHOSPHATE REDUCTASE"/>
    <property type="match status" value="1"/>
</dbReference>
<evidence type="ECO:0000259" key="7">
    <source>
        <dbReference type="SMART" id="SM00306"/>
    </source>
</evidence>
<organism evidence="8">
    <name type="scientific">marine sediment metagenome</name>
    <dbReference type="NCBI Taxonomy" id="412755"/>
    <lineage>
        <taxon>unclassified sequences</taxon>
        <taxon>metagenomes</taxon>
        <taxon>ecological metagenomes</taxon>
    </lineage>
</organism>
<dbReference type="PROSITE" id="PS50817">
    <property type="entry name" value="INTEIN_N_TER"/>
    <property type="match status" value="1"/>
</dbReference>
<evidence type="ECO:0000313" key="8">
    <source>
        <dbReference type="EMBL" id="KKM12232.1"/>
    </source>
</evidence>
<comment type="caution">
    <text evidence="8">The sequence shown here is derived from an EMBL/GenBank/DDBJ whole genome shotgun (WGS) entry which is preliminary data.</text>
</comment>
<evidence type="ECO:0000256" key="6">
    <source>
        <dbReference type="ARBA" id="ARBA00023285"/>
    </source>
</evidence>
<dbReference type="GO" id="GO:0004748">
    <property type="term" value="F:ribonucleoside-diphosphate reductase activity, thioredoxin disulfide as acceptor"/>
    <property type="evidence" value="ECO:0007669"/>
    <property type="project" value="TreeGrafter"/>
</dbReference>
<dbReference type="SUPFAM" id="SSF51998">
    <property type="entry name" value="PFL-like glycyl radical enzymes"/>
    <property type="match status" value="1"/>
</dbReference>